<organism evidence="2 3">
    <name type="scientific">Hevea brasiliensis</name>
    <name type="common">Para rubber tree</name>
    <name type="synonym">Siphonia brasiliensis</name>
    <dbReference type="NCBI Taxonomy" id="3981"/>
    <lineage>
        <taxon>Eukaryota</taxon>
        <taxon>Viridiplantae</taxon>
        <taxon>Streptophyta</taxon>
        <taxon>Embryophyta</taxon>
        <taxon>Tracheophyta</taxon>
        <taxon>Spermatophyta</taxon>
        <taxon>Magnoliopsida</taxon>
        <taxon>eudicotyledons</taxon>
        <taxon>Gunneridae</taxon>
        <taxon>Pentapetalae</taxon>
        <taxon>rosids</taxon>
        <taxon>fabids</taxon>
        <taxon>Malpighiales</taxon>
        <taxon>Euphorbiaceae</taxon>
        <taxon>Crotonoideae</taxon>
        <taxon>Micrandreae</taxon>
        <taxon>Hevea</taxon>
    </lineage>
</organism>
<gene>
    <name evidence="2" type="ORF">P3X46_024725</name>
</gene>
<dbReference type="InterPro" id="IPR036047">
    <property type="entry name" value="F-box-like_dom_sf"/>
</dbReference>
<proteinExistence type="predicted"/>
<feature type="domain" description="F-box" evidence="1">
    <location>
        <begin position="8"/>
        <end position="41"/>
    </location>
</feature>
<dbReference type="Gene3D" id="1.20.1280.50">
    <property type="match status" value="1"/>
</dbReference>
<dbReference type="Pfam" id="PF23622">
    <property type="entry name" value="LRR_At1g61320_AtMIF1"/>
    <property type="match status" value="2"/>
</dbReference>
<evidence type="ECO:0000313" key="3">
    <source>
        <dbReference type="Proteomes" id="UP001174677"/>
    </source>
</evidence>
<evidence type="ECO:0000313" key="2">
    <source>
        <dbReference type="EMBL" id="KAJ9159203.1"/>
    </source>
</evidence>
<name>A0ABQ9L4H1_HEVBR</name>
<dbReference type="Pfam" id="PF00646">
    <property type="entry name" value="F-box"/>
    <property type="match status" value="1"/>
</dbReference>
<sequence>MEKSIEAVDYISELPEPILHHILSFLPIKEIARTSALSKTWFQAWKTVPILKIDFPALMAGNRDRYYYPEFRIRHRNIQVSHNFLEQILLSRRKQMISLIKFKLVMPYLFTNPEIVSAMYRWIGYALESKVKHLKIRVGGTNVDEKSMYCMPQAILNAISIQVLDLSHCKLHLPSTDNVTLPFLKKLSLRYVFADDNVISKLVAGSPLIEDMSFTNCFGIKTIQIFDLINLVKFYVSNIDHLERLEIQAPNLHSLTVQGSSWPSVLKVACLKNLKSLAIHRAPITDKWLYEQLNKFPHLECLCLLECHMLESIKISSSSLLTLHIKSCANTVRIQIHTPNLHIFSYRGNIISFSSNDLILPEVELHFEPDNMEISWYIRLIELLGKFNQCFRMMTLKSETAEVCLVDNFYYLNLCLHNSRSINTLGINMWIPI</sequence>
<dbReference type="Proteomes" id="UP001174677">
    <property type="component" value="Chromosome 14"/>
</dbReference>
<dbReference type="InterPro" id="IPR053772">
    <property type="entry name" value="At1g61320/At1g61330-like"/>
</dbReference>
<dbReference type="SUPFAM" id="SSF81383">
    <property type="entry name" value="F-box domain"/>
    <property type="match status" value="1"/>
</dbReference>
<dbReference type="EMBL" id="JARPOI010000014">
    <property type="protein sequence ID" value="KAJ9159203.1"/>
    <property type="molecule type" value="Genomic_DNA"/>
</dbReference>
<dbReference type="InterPro" id="IPR053781">
    <property type="entry name" value="F-box_AtFBL13-like"/>
</dbReference>
<dbReference type="PANTHER" id="PTHR34145">
    <property type="entry name" value="OS02G0105600 PROTEIN"/>
    <property type="match status" value="1"/>
</dbReference>
<reference evidence="2" key="1">
    <citation type="journal article" date="2023" name="Plant Biotechnol. J.">
        <title>Chromosome-level wild Hevea brasiliensis genome provides new tools for genomic-assisted breeding and valuable loci to elevate rubber yield.</title>
        <authorList>
            <person name="Cheng H."/>
            <person name="Song X."/>
            <person name="Hu Y."/>
            <person name="Wu T."/>
            <person name="Yang Q."/>
            <person name="An Z."/>
            <person name="Feng S."/>
            <person name="Deng Z."/>
            <person name="Wu W."/>
            <person name="Zeng X."/>
            <person name="Tu M."/>
            <person name="Wang X."/>
            <person name="Huang H."/>
        </authorList>
    </citation>
    <scope>NUCLEOTIDE SEQUENCE</scope>
    <source>
        <strain evidence="2">MT/VB/25A 57/8</strain>
    </source>
</reference>
<dbReference type="InterPro" id="IPR032675">
    <property type="entry name" value="LRR_dom_sf"/>
</dbReference>
<dbReference type="CDD" id="cd22160">
    <property type="entry name" value="F-box_AtFBL13-like"/>
    <property type="match status" value="1"/>
</dbReference>
<evidence type="ECO:0000259" key="1">
    <source>
        <dbReference type="PROSITE" id="PS50181"/>
    </source>
</evidence>
<dbReference type="PANTHER" id="PTHR34145:SF28">
    <property type="entry name" value="F-BOX DOMAIN-CONTAINING PROTEIN"/>
    <property type="match status" value="1"/>
</dbReference>
<dbReference type="PROSITE" id="PS50181">
    <property type="entry name" value="FBOX"/>
    <property type="match status" value="1"/>
</dbReference>
<keyword evidence="3" id="KW-1185">Reference proteome</keyword>
<accession>A0ABQ9L4H1</accession>
<dbReference type="InterPro" id="IPR001810">
    <property type="entry name" value="F-box_dom"/>
</dbReference>
<dbReference type="InterPro" id="IPR055357">
    <property type="entry name" value="LRR_At1g61320_AtMIF1"/>
</dbReference>
<protein>
    <recommendedName>
        <fullName evidence="1">F-box domain-containing protein</fullName>
    </recommendedName>
</protein>
<comment type="caution">
    <text evidence="2">The sequence shown here is derived from an EMBL/GenBank/DDBJ whole genome shotgun (WGS) entry which is preliminary data.</text>
</comment>
<dbReference type="Gene3D" id="3.80.10.10">
    <property type="entry name" value="Ribonuclease Inhibitor"/>
    <property type="match status" value="1"/>
</dbReference>
<dbReference type="SMART" id="SM00256">
    <property type="entry name" value="FBOX"/>
    <property type="match status" value="1"/>
</dbReference>
<dbReference type="SUPFAM" id="SSF52047">
    <property type="entry name" value="RNI-like"/>
    <property type="match status" value="1"/>
</dbReference>